<sequence>MKTLDKSREDTANINNCEAMGRRQAVRQRVLVPPFRGSNPFAPVIAFFIS</sequence>
<gene>
    <name evidence="1" type="ORF">PL9214290324</name>
</gene>
<name>A0A1J1LDR7_9CYAN</name>
<dbReference type="AlphaFoldDB" id="A0A1J1LDR7"/>
<dbReference type="EMBL" id="CZDF01000132">
    <property type="protein sequence ID" value="CUR30733.1"/>
    <property type="molecule type" value="Genomic_DNA"/>
</dbReference>
<reference evidence="2" key="1">
    <citation type="submission" date="2015-10" db="EMBL/GenBank/DDBJ databases">
        <authorList>
            <person name="Regsiter A."/>
            <person name="william w."/>
        </authorList>
    </citation>
    <scope>NUCLEOTIDE SEQUENCE [LARGE SCALE GENOMIC DNA]</scope>
</reference>
<evidence type="ECO:0000313" key="2">
    <source>
        <dbReference type="Proteomes" id="UP000184315"/>
    </source>
</evidence>
<keyword evidence="2" id="KW-1185">Reference proteome</keyword>
<protein>
    <submittedName>
        <fullName evidence="1">Uncharacterized protein</fullName>
    </submittedName>
</protein>
<dbReference type="Proteomes" id="UP000184315">
    <property type="component" value="Unassembled WGS sequence"/>
</dbReference>
<organism evidence="1 2">
    <name type="scientific">Planktothrix tepida PCC 9214</name>
    <dbReference type="NCBI Taxonomy" id="671072"/>
    <lineage>
        <taxon>Bacteria</taxon>
        <taxon>Bacillati</taxon>
        <taxon>Cyanobacteriota</taxon>
        <taxon>Cyanophyceae</taxon>
        <taxon>Oscillatoriophycideae</taxon>
        <taxon>Oscillatoriales</taxon>
        <taxon>Microcoleaceae</taxon>
        <taxon>Planktothrix</taxon>
    </lineage>
</organism>
<evidence type="ECO:0000313" key="1">
    <source>
        <dbReference type="EMBL" id="CUR30733.1"/>
    </source>
</evidence>
<accession>A0A1J1LDR7</accession>
<proteinExistence type="predicted"/>